<protein>
    <recommendedName>
        <fullName evidence="6">VRR-NUC domain-containing protein</fullName>
    </recommendedName>
</protein>
<keyword evidence="4" id="KW-0378">Hydrolase</keyword>
<reference evidence="7 8" key="1">
    <citation type="journal article" date="2016" name="Environ. Microbiol.">
        <title>New Methyloceanibacter diversity from North Sea sediments includes methanotroph containing solely the soluble methane monooxygenase.</title>
        <authorList>
            <person name="Vekeman B."/>
            <person name="Kerckhof F.M."/>
            <person name="Cremers G."/>
            <person name="de Vos P."/>
            <person name="Vandamme P."/>
            <person name="Boon N."/>
            <person name="Op den Camp H.J."/>
            <person name="Heylen K."/>
        </authorList>
    </citation>
    <scope>NUCLEOTIDE SEQUENCE [LARGE SCALE GENOMIC DNA]</scope>
    <source>
        <strain evidence="7 8">R-67176</strain>
    </source>
</reference>
<keyword evidence="3" id="KW-0479">Metal-binding</keyword>
<keyword evidence="2" id="KW-0540">Nuclease</keyword>
<dbReference type="InterPro" id="IPR014883">
    <property type="entry name" value="VRR_NUC"/>
</dbReference>
<keyword evidence="5" id="KW-0460">Magnesium</keyword>
<evidence type="ECO:0000256" key="4">
    <source>
        <dbReference type="ARBA" id="ARBA00022801"/>
    </source>
</evidence>
<evidence type="ECO:0000313" key="7">
    <source>
        <dbReference type="EMBL" id="ODR94537.1"/>
    </source>
</evidence>
<dbReference type="GO" id="GO:0017108">
    <property type="term" value="F:5'-flap endonuclease activity"/>
    <property type="evidence" value="ECO:0007669"/>
    <property type="project" value="TreeGrafter"/>
</dbReference>
<organism evidence="7 8">
    <name type="scientific">Methyloceanibacter stevinii</name>
    <dbReference type="NCBI Taxonomy" id="1774970"/>
    <lineage>
        <taxon>Bacteria</taxon>
        <taxon>Pseudomonadati</taxon>
        <taxon>Pseudomonadota</taxon>
        <taxon>Alphaproteobacteria</taxon>
        <taxon>Hyphomicrobiales</taxon>
        <taxon>Hyphomicrobiaceae</taxon>
        <taxon>Methyloceanibacter</taxon>
    </lineage>
</organism>
<name>A0A1E3VLZ7_9HYPH</name>
<evidence type="ECO:0000256" key="1">
    <source>
        <dbReference type="ARBA" id="ARBA00001946"/>
    </source>
</evidence>
<proteinExistence type="predicted"/>
<evidence type="ECO:0000313" key="8">
    <source>
        <dbReference type="Proteomes" id="UP000094172"/>
    </source>
</evidence>
<dbReference type="GO" id="GO:0008409">
    <property type="term" value="F:5'-3' exonuclease activity"/>
    <property type="evidence" value="ECO:0007669"/>
    <property type="project" value="TreeGrafter"/>
</dbReference>
<dbReference type="GO" id="GO:0036297">
    <property type="term" value="P:interstrand cross-link repair"/>
    <property type="evidence" value="ECO:0007669"/>
    <property type="project" value="InterPro"/>
</dbReference>
<sequence>MDHSCCAHESVTCLNEYELLRKYRCASCQGVMMCACDEAFGRRFLTHQLEEGVDLDTQERVPVTLGFQANVCNSCRGLPLDPAPTAAIPGRTSKIKRFYWRELFFAETQRTADWQDANPDVSPEEIQSAQRQIAKEVLEEMKALHAATPQYDMREPSQSEVLERLRVEIEALHPAYVSSPRKGAVVMWENEVVAPETYAAHHYRALGWSVMPLESVPLHALFGVLMWPLIEDPGDPKNRIVSFGSRGELDTARGVEVFMINLPEDFGGPSYGRRRVNEIGEHLALLSPGDVPDRNVALDLFNDWRDPSERFRQYLWAHRAADVDRARRLIEVLPTETIIAILWYLVGDYWGRYVGWPDLLLWRDEAFMMVEVKSSSDKLSADQMRWVADNHESLKLPFRIAKLHRKRSVHPAG</sequence>
<evidence type="ECO:0000256" key="5">
    <source>
        <dbReference type="ARBA" id="ARBA00022842"/>
    </source>
</evidence>
<evidence type="ECO:0000256" key="3">
    <source>
        <dbReference type="ARBA" id="ARBA00022723"/>
    </source>
</evidence>
<gene>
    <name evidence="7" type="ORF">AUC70_07820</name>
</gene>
<comment type="caution">
    <text evidence="7">The sequence shown here is derived from an EMBL/GenBank/DDBJ whole genome shotgun (WGS) entry which is preliminary data.</text>
</comment>
<dbReference type="EMBL" id="LPWE01000012">
    <property type="protein sequence ID" value="ODR94537.1"/>
    <property type="molecule type" value="Genomic_DNA"/>
</dbReference>
<dbReference type="PANTHER" id="PTHR15749">
    <property type="entry name" value="FANCONI-ASSOCIATED NUCLEASE 1"/>
    <property type="match status" value="1"/>
</dbReference>
<dbReference type="SMART" id="SM00990">
    <property type="entry name" value="VRR_NUC"/>
    <property type="match status" value="1"/>
</dbReference>
<keyword evidence="8" id="KW-1185">Reference proteome</keyword>
<dbReference type="Proteomes" id="UP000094172">
    <property type="component" value="Unassembled WGS sequence"/>
</dbReference>
<accession>A0A1E3VLZ7</accession>
<dbReference type="AlphaFoldDB" id="A0A1E3VLZ7"/>
<dbReference type="RefSeq" id="WP_069444896.1">
    <property type="nucleotide sequence ID" value="NZ_LPWE01000012.1"/>
</dbReference>
<feature type="domain" description="VRR-NUC" evidence="6">
    <location>
        <begin position="292"/>
        <end position="405"/>
    </location>
</feature>
<comment type="cofactor">
    <cofactor evidence="1">
        <name>Mg(2+)</name>
        <dbReference type="ChEBI" id="CHEBI:18420"/>
    </cofactor>
</comment>
<dbReference type="GO" id="GO:0070336">
    <property type="term" value="F:flap-structured DNA binding"/>
    <property type="evidence" value="ECO:0007669"/>
    <property type="project" value="TreeGrafter"/>
</dbReference>
<dbReference type="Pfam" id="PF08774">
    <property type="entry name" value="VRR_NUC"/>
    <property type="match status" value="1"/>
</dbReference>
<dbReference type="PANTHER" id="PTHR15749:SF4">
    <property type="entry name" value="FANCONI-ASSOCIATED NUCLEASE 1"/>
    <property type="match status" value="1"/>
</dbReference>
<dbReference type="InterPro" id="IPR033315">
    <property type="entry name" value="Fan1-like"/>
</dbReference>
<evidence type="ECO:0000259" key="6">
    <source>
        <dbReference type="SMART" id="SM00990"/>
    </source>
</evidence>
<evidence type="ECO:0000256" key="2">
    <source>
        <dbReference type="ARBA" id="ARBA00022722"/>
    </source>
</evidence>